<evidence type="ECO:0000256" key="1">
    <source>
        <dbReference type="SAM" id="Phobius"/>
    </source>
</evidence>
<evidence type="ECO:0000313" key="3">
    <source>
        <dbReference type="Proteomes" id="UP000007881"/>
    </source>
</evidence>
<keyword evidence="1" id="KW-0472">Membrane</keyword>
<dbReference type="AlphaFoldDB" id="I0IED6"/>
<reference evidence="2 3" key="1">
    <citation type="submission" date="2012-02" db="EMBL/GenBank/DDBJ databases">
        <title>Complete genome sequence of Phycisphaera mikurensis NBRC 102666.</title>
        <authorList>
            <person name="Ankai A."/>
            <person name="Hosoyama A."/>
            <person name="Terui Y."/>
            <person name="Sekine M."/>
            <person name="Fukai R."/>
            <person name="Kato Y."/>
            <person name="Nakamura S."/>
            <person name="Yamada-Narita S."/>
            <person name="Kawakoshi A."/>
            <person name="Fukunaga Y."/>
            <person name="Yamazaki S."/>
            <person name="Fujita N."/>
        </authorList>
    </citation>
    <scope>NUCLEOTIDE SEQUENCE [LARGE SCALE GENOMIC DNA]</scope>
    <source>
        <strain evidence="3">NBRC 102666 / KCTC 22515 / FYK2301M01</strain>
    </source>
</reference>
<name>I0IED6_PHYMF</name>
<protein>
    <recommendedName>
        <fullName evidence="4">CvpA family protein</fullName>
    </recommendedName>
</protein>
<feature type="transmembrane region" description="Helical" evidence="1">
    <location>
        <begin position="100"/>
        <end position="123"/>
    </location>
</feature>
<dbReference type="Proteomes" id="UP000007881">
    <property type="component" value="Chromosome"/>
</dbReference>
<proteinExistence type="predicted"/>
<keyword evidence="3" id="KW-1185">Reference proteome</keyword>
<feature type="transmembrane region" description="Helical" evidence="1">
    <location>
        <begin position="60"/>
        <end position="79"/>
    </location>
</feature>
<keyword evidence="1" id="KW-1133">Transmembrane helix</keyword>
<keyword evidence="1" id="KW-0812">Transmembrane</keyword>
<gene>
    <name evidence="2" type="ordered locus">PSMK_14650</name>
</gene>
<organism evidence="2 3">
    <name type="scientific">Phycisphaera mikurensis (strain NBRC 102666 / KCTC 22515 / FYK2301M01)</name>
    <dbReference type="NCBI Taxonomy" id="1142394"/>
    <lineage>
        <taxon>Bacteria</taxon>
        <taxon>Pseudomonadati</taxon>
        <taxon>Planctomycetota</taxon>
        <taxon>Phycisphaerae</taxon>
        <taxon>Phycisphaerales</taxon>
        <taxon>Phycisphaeraceae</taxon>
        <taxon>Phycisphaera</taxon>
    </lineage>
</organism>
<dbReference type="EMBL" id="AP012338">
    <property type="protein sequence ID" value="BAM03624.1"/>
    <property type="molecule type" value="Genomic_DNA"/>
</dbReference>
<dbReference type="OrthoDB" id="274778at2"/>
<sequence>MILNILVLVLVLAMAIFWSTQGLFSAFIHLVATVVAGAIAFAVWEPVTLGLLLDPLTSWAWATGLLLPFALALIVLRILSNKVIGGNLKLPSLADQGLAGLVGAVSGVLTAGVCLLGVSFLPLGPALLGYQPVEVQTTARLGPPTNDAVTTSLWIPVDRLTADFFAFASTHGFSSHRPLGLLRPDLDEAAARFRIGQFYDPNASLVANPSTVAVEAVRVYDGELPAEVPALLGQFIAESAPTRNGDRLVLVTTRWEALKDTATFDEGILRLPPVQTVLLAAPPAGPLAMHLPVGWSKKPVTSSTAAFYGVVDNRSYASSELPEETITFVYAIPENQDPVYFETRMLRIPLGEPEQGAAGDGAVVADLLGEPAIEAGEEGDAGGGPGVNVSPQNAAAAAAVGEPVGNAALKALSIEATNRLPGRISINAASGLDVEEKEVISGRQNVQKGDRTATVDSIRTPPGQVMVRLELSPMSTSQALPTRVVAKVAGGDGRYKLVDTRGNEFFARATVWQKDAGEQEIHVTDRLDNAADLPINRLQDGDRLFAYFAMPDGLVLDRFVVGTMEQDVDFTVGE</sequence>
<dbReference type="STRING" id="1142394.PSMK_14650"/>
<dbReference type="HOGENOM" id="CLU_474752_0_0_0"/>
<dbReference type="KEGG" id="phm:PSMK_14650"/>
<evidence type="ECO:0000313" key="2">
    <source>
        <dbReference type="EMBL" id="BAM03624.1"/>
    </source>
</evidence>
<evidence type="ECO:0008006" key="4">
    <source>
        <dbReference type="Google" id="ProtNLM"/>
    </source>
</evidence>
<accession>I0IED6</accession>
<dbReference type="RefSeq" id="WP_014436842.1">
    <property type="nucleotide sequence ID" value="NC_017080.1"/>
</dbReference>